<feature type="chain" id="PRO_5045405645" description="Secreted protein" evidence="2">
    <location>
        <begin position="24"/>
        <end position="139"/>
    </location>
</feature>
<sequence>MRRLLLGLLLLPMACAEAPPLDAARPAARPRMLARAADIGALVRAAMVCGRSLPVSAQDRAARLETAALALRQEEAGTEGRDAFLRSMEPPAFTSRQGSRDRRAWCSAREAEIARLEAMLAGPEGEALTAEAERLAPPE</sequence>
<gene>
    <name evidence="3" type="ORF">JYK14_09625</name>
</gene>
<dbReference type="EMBL" id="JAFIRR010000057">
    <property type="protein sequence ID" value="MCO6416425.1"/>
    <property type="molecule type" value="Genomic_DNA"/>
</dbReference>
<comment type="caution">
    <text evidence="3">The sequence shown here is derived from an EMBL/GenBank/DDBJ whole genome shotgun (WGS) entry which is preliminary data.</text>
</comment>
<proteinExistence type="predicted"/>
<dbReference type="RefSeq" id="WP_252953034.1">
    <property type="nucleotide sequence ID" value="NZ_JAFIRR010000057.1"/>
</dbReference>
<keyword evidence="4" id="KW-1185">Reference proteome</keyword>
<feature type="region of interest" description="Disordered" evidence="1">
    <location>
        <begin position="79"/>
        <end position="101"/>
    </location>
</feature>
<evidence type="ECO:0000313" key="3">
    <source>
        <dbReference type="EMBL" id="MCO6416425.1"/>
    </source>
</evidence>
<feature type="signal peptide" evidence="2">
    <location>
        <begin position="1"/>
        <end position="23"/>
    </location>
</feature>
<organism evidence="3 4">
    <name type="scientific">Siccirubricoccus soli</name>
    <dbReference type="NCBI Taxonomy" id="2899147"/>
    <lineage>
        <taxon>Bacteria</taxon>
        <taxon>Pseudomonadati</taxon>
        <taxon>Pseudomonadota</taxon>
        <taxon>Alphaproteobacteria</taxon>
        <taxon>Acetobacterales</taxon>
        <taxon>Roseomonadaceae</taxon>
        <taxon>Siccirubricoccus</taxon>
    </lineage>
</organism>
<name>A0ABT1D556_9PROT</name>
<protein>
    <recommendedName>
        <fullName evidence="5">Secreted protein</fullName>
    </recommendedName>
</protein>
<evidence type="ECO:0000313" key="4">
    <source>
        <dbReference type="Proteomes" id="UP001523392"/>
    </source>
</evidence>
<accession>A0ABT1D556</accession>
<keyword evidence="2" id="KW-0732">Signal</keyword>
<evidence type="ECO:0000256" key="1">
    <source>
        <dbReference type="SAM" id="MobiDB-lite"/>
    </source>
</evidence>
<dbReference type="Proteomes" id="UP001523392">
    <property type="component" value="Unassembled WGS sequence"/>
</dbReference>
<evidence type="ECO:0000256" key="2">
    <source>
        <dbReference type="SAM" id="SignalP"/>
    </source>
</evidence>
<reference evidence="3 4" key="1">
    <citation type="submission" date="2021-12" db="EMBL/GenBank/DDBJ databases">
        <title>Siccirubricoccus leaddurans sp. nov., a high concentration Zn2+ tolerance bacterium.</title>
        <authorList>
            <person name="Cao Y."/>
        </authorList>
    </citation>
    <scope>NUCLEOTIDE SEQUENCE [LARGE SCALE GENOMIC DNA]</scope>
    <source>
        <strain evidence="3 4">KC 17139</strain>
    </source>
</reference>
<evidence type="ECO:0008006" key="5">
    <source>
        <dbReference type="Google" id="ProtNLM"/>
    </source>
</evidence>